<dbReference type="RefSeq" id="WP_066461862.1">
    <property type="nucleotide sequence ID" value="NZ_MATO01000011.1"/>
</dbReference>
<gene>
    <name evidence="2" type="ORF">A6K76_05700</name>
</gene>
<name>A0A1C0Z1C3_9BACL</name>
<organism evidence="2 3">
    <name type="scientific">Caryophanon latum</name>
    <dbReference type="NCBI Taxonomy" id="33977"/>
    <lineage>
        <taxon>Bacteria</taxon>
        <taxon>Bacillati</taxon>
        <taxon>Bacillota</taxon>
        <taxon>Bacilli</taxon>
        <taxon>Bacillales</taxon>
        <taxon>Caryophanaceae</taxon>
        <taxon>Caryophanon</taxon>
    </lineage>
</organism>
<proteinExistence type="predicted"/>
<dbReference type="Proteomes" id="UP000093482">
    <property type="component" value="Unassembled WGS sequence"/>
</dbReference>
<evidence type="ECO:0008006" key="4">
    <source>
        <dbReference type="Google" id="ProtNLM"/>
    </source>
</evidence>
<dbReference type="OrthoDB" id="1797983at2"/>
<keyword evidence="3" id="KW-1185">Reference proteome</keyword>
<reference evidence="2 3" key="1">
    <citation type="submission" date="2016-07" db="EMBL/GenBank/DDBJ databases">
        <title>Caryophanon latum genome sequencing.</title>
        <authorList>
            <person name="Verma A."/>
            <person name="Pal Y."/>
            <person name="Krishnamurthi S."/>
        </authorList>
    </citation>
    <scope>NUCLEOTIDE SEQUENCE [LARGE SCALE GENOMIC DNA]</scope>
    <source>
        <strain evidence="2 3">DSM 14151</strain>
    </source>
</reference>
<evidence type="ECO:0000313" key="3">
    <source>
        <dbReference type="Proteomes" id="UP000093482"/>
    </source>
</evidence>
<dbReference type="EMBL" id="MATO01000011">
    <property type="protein sequence ID" value="OCS93202.1"/>
    <property type="molecule type" value="Genomic_DNA"/>
</dbReference>
<accession>A0A1C0Z1C3</accession>
<keyword evidence="1" id="KW-0732">Signal</keyword>
<feature type="signal peptide" evidence="1">
    <location>
        <begin position="1"/>
        <end position="20"/>
    </location>
</feature>
<evidence type="ECO:0000256" key="1">
    <source>
        <dbReference type="SAM" id="SignalP"/>
    </source>
</evidence>
<sequence length="141" mass="15555">MKKWLCAALLLAGCSHTVSEDDLPQAHVIVGGKTYDTSIGTYCWDEVCVDKVSPDEQLQHAEPIIVSSGEPLSIQLEGEEPPTNIDVSRVNGNDVQIVPLEHGQMTAPIERGKYTYNYRASWLDGNVSYGDISYVFVIEVQ</sequence>
<evidence type="ECO:0000313" key="2">
    <source>
        <dbReference type="EMBL" id="OCS93202.1"/>
    </source>
</evidence>
<dbReference type="AlphaFoldDB" id="A0A1C0Z1C3"/>
<protein>
    <recommendedName>
        <fullName evidence="4">Lipoprotein</fullName>
    </recommendedName>
</protein>
<comment type="caution">
    <text evidence="2">The sequence shown here is derived from an EMBL/GenBank/DDBJ whole genome shotgun (WGS) entry which is preliminary data.</text>
</comment>
<feature type="chain" id="PRO_5038828330" description="Lipoprotein" evidence="1">
    <location>
        <begin position="21"/>
        <end position="141"/>
    </location>
</feature>